<evidence type="ECO:0000259" key="3">
    <source>
        <dbReference type="PROSITE" id="PS50835"/>
    </source>
</evidence>
<reference evidence="4 5" key="1">
    <citation type="submission" date="2021-06" db="EMBL/GenBank/DDBJ databases">
        <authorList>
            <person name="Palmer J.M."/>
        </authorList>
    </citation>
    <scope>NUCLEOTIDE SEQUENCE [LARGE SCALE GENOMIC DNA]</scope>
    <source>
        <strain evidence="4 5">GA_2019</strain>
        <tissue evidence="4">Muscle</tissue>
    </source>
</reference>
<keyword evidence="2" id="KW-1015">Disulfide bond</keyword>
<dbReference type="PANTHER" id="PTHR11481">
    <property type="entry name" value="IMMUNOGLOBULIN FC RECEPTOR"/>
    <property type="match status" value="1"/>
</dbReference>
<dbReference type="SMART" id="SM00408">
    <property type="entry name" value="IGc2"/>
    <property type="match status" value="2"/>
</dbReference>
<dbReference type="SMART" id="SM00409">
    <property type="entry name" value="IG"/>
    <property type="match status" value="3"/>
</dbReference>
<feature type="domain" description="Ig-like" evidence="3">
    <location>
        <begin position="90"/>
        <end position="173"/>
    </location>
</feature>
<dbReference type="PROSITE" id="PS50835">
    <property type="entry name" value="IG_LIKE"/>
    <property type="match status" value="3"/>
</dbReference>
<name>A0ABV0PIA3_9TELE</name>
<dbReference type="InterPro" id="IPR003599">
    <property type="entry name" value="Ig_sub"/>
</dbReference>
<sequence>SKPTVTLQPNGPVVYRGENVTLRCEIQGGGGAQWTYEWSPTNRNSPTSNEFRIIRVSESDRGTYWCKPRGNYLITDWSDAFILTVRSDGATASLTAEKTIIPAGGSVDLTCSVDTSTDWKFDWFRQESESSTAQLITSNEPGGVLRVSEGGVYSCRGGRGDPVFYTETSNNVTIYKTAPITPTVVQQPSWSQIFRGENVTLRCEIQGGGGAQWTYEWKTTSRNLLTSSEKWITAANGGHHSCRARRDNELTEWSDVYRLTVTCESDCSQTIKLRF</sequence>
<dbReference type="SUPFAM" id="SSF48726">
    <property type="entry name" value="Immunoglobulin"/>
    <property type="match status" value="3"/>
</dbReference>
<dbReference type="InterPro" id="IPR003598">
    <property type="entry name" value="Ig_sub2"/>
</dbReference>
<keyword evidence="1" id="KW-0732">Signal</keyword>
<feature type="non-terminal residue" evidence="4">
    <location>
        <position position="1"/>
    </location>
</feature>
<gene>
    <name evidence="4" type="ORF">GOODEAATRI_030586</name>
</gene>
<dbReference type="Pfam" id="PF13895">
    <property type="entry name" value="Ig_2"/>
    <property type="match status" value="1"/>
</dbReference>
<dbReference type="Gene3D" id="2.60.40.10">
    <property type="entry name" value="Immunoglobulins"/>
    <property type="match status" value="3"/>
</dbReference>
<feature type="domain" description="Ig-like" evidence="3">
    <location>
        <begin position="3"/>
        <end position="66"/>
    </location>
</feature>
<evidence type="ECO:0000313" key="5">
    <source>
        <dbReference type="Proteomes" id="UP001476798"/>
    </source>
</evidence>
<dbReference type="InterPro" id="IPR013783">
    <property type="entry name" value="Ig-like_fold"/>
</dbReference>
<dbReference type="InterPro" id="IPR007110">
    <property type="entry name" value="Ig-like_dom"/>
</dbReference>
<evidence type="ECO:0000313" key="4">
    <source>
        <dbReference type="EMBL" id="MEQ2183225.1"/>
    </source>
</evidence>
<comment type="caution">
    <text evidence="4">The sequence shown here is derived from an EMBL/GenBank/DDBJ whole genome shotgun (WGS) entry which is preliminary data.</text>
</comment>
<organism evidence="4 5">
    <name type="scientific">Goodea atripinnis</name>
    <dbReference type="NCBI Taxonomy" id="208336"/>
    <lineage>
        <taxon>Eukaryota</taxon>
        <taxon>Metazoa</taxon>
        <taxon>Chordata</taxon>
        <taxon>Craniata</taxon>
        <taxon>Vertebrata</taxon>
        <taxon>Euteleostomi</taxon>
        <taxon>Actinopterygii</taxon>
        <taxon>Neopterygii</taxon>
        <taxon>Teleostei</taxon>
        <taxon>Neoteleostei</taxon>
        <taxon>Acanthomorphata</taxon>
        <taxon>Ovalentaria</taxon>
        <taxon>Atherinomorphae</taxon>
        <taxon>Cyprinodontiformes</taxon>
        <taxon>Goodeidae</taxon>
        <taxon>Goodea</taxon>
    </lineage>
</organism>
<keyword evidence="5" id="KW-1185">Reference proteome</keyword>
<dbReference type="Pfam" id="PF13927">
    <property type="entry name" value="Ig_3"/>
    <property type="match status" value="1"/>
</dbReference>
<evidence type="ECO:0000256" key="1">
    <source>
        <dbReference type="ARBA" id="ARBA00022729"/>
    </source>
</evidence>
<dbReference type="Proteomes" id="UP001476798">
    <property type="component" value="Unassembled WGS sequence"/>
</dbReference>
<evidence type="ECO:0000256" key="2">
    <source>
        <dbReference type="ARBA" id="ARBA00023157"/>
    </source>
</evidence>
<dbReference type="EMBL" id="JAHRIO010074851">
    <property type="protein sequence ID" value="MEQ2183225.1"/>
    <property type="molecule type" value="Genomic_DNA"/>
</dbReference>
<protein>
    <recommendedName>
        <fullName evidence="3">Ig-like domain-containing protein</fullName>
    </recommendedName>
</protein>
<dbReference type="InterPro" id="IPR036179">
    <property type="entry name" value="Ig-like_dom_sf"/>
</dbReference>
<dbReference type="PANTHER" id="PTHR11481:SF64">
    <property type="entry name" value="FC RECEPTOR-LIKE PROTEIN 4"/>
    <property type="match status" value="1"/>
</dbReference>
<accession>A0ABV0PIA3</accession>
<proteinExistence type="predicted"/>
<dbReference type="InterPro" id="IPR050488">
    <property type="entry name" value="Ig_Fc_receptor"/>
</dbReference>
<feature type="domain" description="Ig-like" evidence="3">
    <location>
        <begin position="182"/>
        <end position="262"/>
    </location>
</feature>